<dbReference type="GO" id="GO:0016020">
    <property type="term" value="C:membrane"/>
    <property type="evidence" value="ECO:0007669"/>
    <property type="project" value="UniProtKB-SubCell"/>
</dbReference>
<dbReference type="PANTHER" id="PTHR12791">
    <property type="entry name" value="GOLGI SNARE BET1-RELATED"/>
    <property type="match status" value="1"/>
</dbReference>
<dbReference type="GO" id="GO:0012505">
    <property type="term" value="C:endomembrane system"/>
    <property type="evidence" value="ECO:0007669"/>
    <property type="project" value="UniProtKB-ARBA"/>
</dbReference>
<feature type="transmembrane region" description="Helical" evidence="7">
    <location>
        <begin position="137"/>
        <end position="157"/>
    </location>
</feature>
<dbReference type="AlphaFoldDB" id="D3BD69"/>
<evidence type="ECO:0000256" key="6">
    <source>
        <dbReference type="SAM" id="MobiDB-lite"/>
    </source>
</evidence>
<dbReference type="SUPFAM" id="SSF58038">
    <property type="entry name" value="SNARE fusion complex"/>
    <property type="match status" value="1"/>
</dbReference>
<evidence type="ECO:0000256" key="4">
    <source>
        <dbReference type="ARBA" id="ARBA00022989"/>
    </source>
</evidence>
<comment type="subcellular location">
    <subcellularLocation>
        <location evidence="1">Membrane</location>
        <topology evidence="1">Single-pass membrane protein</topology>
    </subcellularLocation>
</comment>
<dbReference type="FunCoup" id="D3BD69">
    <property type="interactions" value="11"/>
</dbReference>
<dbReference type="InterPro" id="IPR000727">
    <property type="entry name" value="T_SNARE_dom"/>
</dbReference>
<proteinExistence type="predicted"/>
<evidence type="ECO:0000256" key="7">
    <source>
        <dbReference type="SAM" id="Phobius"/>
    </source>
</evidence>
<dbReference type="PROSITE" id="PS50192">
    <property type="entry name" value="T_SNARE"/>
    <property type="match status" value="1"/>
</dbReference>
<keyword evidence="4 7" id="KW-1133">Transmembrane helix</keyword>
<feature type="region of interest" description="Disordered" evidence="6">
    <location>
        <begin position="1"/>
        <end position="53"/>
    </location>
</feature>
<evidence type="ECO:0000256" key="5">
    <source>
        <dbReference type="ARBA" id="ARBA00023136"/>
    </source>
</evidence>
<dbReference type="Pfam" id="PF05739">
    <property type="entry name" value="SNARE"/>
    <property type="match status" value="1"/>
</dbReference>
<dbReference type="CDD" id="cd15841">
    <property type="entry name" value="SNARE_Qc"/>
    <property type="match status" value="1"/>
</dbReference>
<keyword evidence="10" id="KW-1185">Reference proteome</keyword>
<dbReference type="Gene3D" id="1.20.5.110">
    <property type="match status" value="1"/>
</dbReference>
<dbReference type="OMA" id="KSDTCCY"/>
<keyword evidence="2" id="KW-0813">Transport</keyword>
<organism evidence="9 10">
    <name type="scientific">Heterostelium pallidum (strain ATCC 26659 / Pp 5 / PN500)</name>
    <name type="common">Cellular slime mold</name>
    <name type="synonym">Polysphondylium pallidum</name>
    <dbReference type="NCBI Taxonomy" id="670386"/>
    <lineage>
        <taxon>Eukaryota</taxon>
        <taxon>Amoebozoa</taxon>
        <taxon>Evosea</taxon>
        <taxon>Eumycetozoa</taxon>
        <taxon>Dictyostelia</taxon>
        <taxon>Acytosteliales</taxon>
        <taxon>Acytosteliaceae</taxon>
        <taxon>Heterostelium</taxon>
    </lineage>
</organism>
<dbReference type="Proteomes" id="UP000001396">
    <property type="component" value="Unassembled WGS sequence"/>
</dbReference>
<sequence length="159" mass="17643">MNNNNYSNNSNNSGFNRPNFNTPYLSQDAKSKLFEGGDGGGRKWGSPPQDTEYTRHFNNEQLLDKQKDVMADQDKLLDSLSNSIMRQKDIAITIGNEAEKQGIMLDDLNDHVDGTSTKIRNASRGILRLTKDSKTTGHWICICVLILVLIVVIALAAST</sequence>
<gene>
    <name evidence="9" type="primary">syn8A</name>
    <name evidence="9" type="ORF">PPL_06450</name>
</gene>
<dbReference type="InParanoid" id="D3BD69"/>
<evidence type="ECO:0000256" key="2">
    <source>
        <dbReference type="ARBA" id="ARBA00022448"/>
    </source>
</evidence>
<dbReference type="STRING" id="670386.D3BD69"/>
<dbReference type="RefSeq" id="XP_020432980.1">
    <property type="nucleotide sequence ID" value="XM_020577306.1"/>
</dbReference>
<comment type="caution">
    <text evidence="9">The sequence shown here is derived from an EMBL/GenBank/DDBJ whole genome shotgun (WGS) entry which is preliminary data.</text>
</comment>
<accession>D3BD69</accession>
<evidence type="ECO:0000256" key="1">
    <source>
        <dbReference type="ARBA" id="ARBA00004167"/>
    </source>
</evidence>
<name>D3BD69_HETP5</name>
<evidence type="ECO:0000313" key="9">
    <source>
        <dbReference type="EMBL" id="EFA80861.1"/>
    </source>
</evidence>
<keyword evidence="5 7" id="KW-0472">Membrane</keyword>
<feature type="compositionally biased region" description="Low complexity" evidence="6">
    <location>
        <begin position="1"/>
        <end position="21"/>
    </location>
</feature>
<reference evidence="9 10" key="1">
    <citation type="journal article" date="2011" name="Genome Res.">
        <title>Phylogeny-wide analysis of social amoeba genomes highlights ancient origins for complex intercellular communication.</title>
        <authorList>
            <person name="Heidel A.J."/>
            <person name="Lawal H.M."/>
            <person name="Felder M."/>
            <person name="Schilde C."/>
            <person name="Helps N.R."/>
            <person name="Tunggal B."/>
            <person name="Rivero F."/>
            <person name="John U."/>
            <person name="Schleicher M."/>
            <person name="Eichinger L."/>
            <person name="Platzer M."/>
            <person name="Noegel A.A."/>
            <person name="Schaap P."/>
            <person name="Gloeckner G."/>
        </authorList>
    </citation>
    <scope>NUCLEOTIDE SEQUENCE [LARGE SCALE GENOMIC DNA]</scope>
    <source>
        <strain evidence="10">ATCC 26659 / Pp 5 / PN500</strain>
    </source>
</reference>
<dbReference type="SMART" id="SM00397">
    <property type="entry name" value="t_SNARE"/>
    <property type="match status" value="1"/>
</dbReference>
<dbReference type="EMBL" id="ADBJ01000028">
    <property type="protein sequence ID" value="EFA80861.1"/>
    <property type="molecule type" value="Genomic_DNA"/>
</dbReference>
<feature type="domain" description="T-SNARE coiled-coil homology" evidence="8">
    <location>
        <begin position="67"/>
        <end position="129"/>
    </location>
</feature>
<evidence type="ECO:0000256" key="3">
    <source>
        <dbReference type="ARBA" id="ARBA00022692"/>
    </source>
</evidence>
<protein>
    <submittedName>
        <fullName evidence="9">Syntaxin 8</fullName>
    </submittedName>
</protein>
<dbReference type="GeneID" id="31361932"/>
<evidence type="ECO:0000313" key="10">
    <source>
        <dbReference type="Proteomes" id="UP000001396"/>
    </source>
</evidence>
<dbReference type="GO" id="GO:0005737">
    <property type="term" value="C:cytoplasm"/>
    <property type="evidence" value="ECO:0007669"/>
    <property type="project" value="UniProtKB-ARBA"/>
</dbReference>
<evidence type="ECO:0000259" key="8">
    <source>
        <dbReference type="PROSITE" id="PS50192"/>
    </source>
</evidence>
<keyword evidence="3 7" id="KW-0812">Transmembrane</keyword>